<feature type="compositionally biased region" description="Low complexity" evidence="1">
    <location>
        <begin position="103"/>
        <end position="121"/>
    </location>
</feature>
<dbReference type="Proteomes" id="UP000054342">
    <property type="component" value="Unassembled WGS sequence"/>
</dbReference>
<evidence type="ECO:0000256" key="1">
    <source>
        <dbReference type="SAM" id="MobiDB-lite"/>
    </source>
</evidence>
<organism evidence="2 3">
    <name type="scientific">Exophiala xenobiotica</name>
    <dbReference type="NCBI Taxonomy" id="348802"/>
    <lineage>
        <taxon>Eukaryota</taxon>
        <taxon>Fungi</taxon>
        <taxon>Dikarya</taxon>
        <taxon>Ascomycota</taxon>
        <taxon>Pezizomycotina</taxon>
        <taxon>Eurotiomycetes</taxon>
        <taxon>Chaetothyriomycetidae</taxon>
        <taxon>Chaetothyriales</taxon>
        <taxon>Herpotrichiellaceae</taxon>
        <taxon>Exophiala</taxon>
    </lineage>
</organism>
<accession>A0A0D2CH54</accession>
<sequence length="646" mass="70742">MAPKLQDTDLFLPVKTKTNKITQSRVSALKSTSPTSVVNLNVATAKVKEPDTASDQPIRQLRHKRRFTIGGVGQRPDTLEISPVPSVGKNLAAGHDSIKHRPTVTISRSPSSRRSTRTTTPAKDIGELHPSGLQPDITNVGRLSPTPATNVDADSLNSRSSRSRSPRAQYPPSSWKNVQRVEPPAFNTAETSKLGNPLPGENRDAVVSPQRPSLGKSRHTEPVLAEKPVVDIWTEIAGISTLESLGKLSPRKPTPQKNSMSPARQPSSTQQNLPVQQVSGVHTTPIPPKTTQPKYIRSRRRSNSVGPSAQRPSLPDPEIAYADTFHYTSCEHTSPPMSRPLNAQPILVKYHDELLAYPPLHLRAYFSSFPAIIPSIYIIEGACSICDLSYRREAESDILARYTTRLENLILQLSLLQEDIDVESPDAANQSGRNNTATSSPSSNATRSAASPTTTSPTIMSPENIQAILQMEDQADNLLKQRDNEVKAIWRGYTERWGPATVGIHHEGNVLRGRRRAQSASDSVRFPEVETSSSLTSNVDASTDRTSTMASTVSTRTTQTSHTSRTVSSVTTPRRMSMSRRTSRSSSIEPRERYSDGSRSINVPSTVDGVLKEGRMMVDWIRSGPGSGSSRSQSRSQSHSRSRSRI</sequence>
<feature type="region of interest" description="Disordered" evidence="1">
    <location>
        <begin position="424"/>
        <end position="459"/>
    </location>
</feature>
<evidence type="ECO:0000313" key="2">
    <source>
        <dbReference type="EMBL" id="KIW49197.1"/>
    </source>
</evidence>
<feature type="region of interest" description="Disordered" evidence="1">
    <location>
        <begin position="620"/>
        <end position="646"/>
    </location>
</feature>
<protein>
    <submittedName>
        <fullName evidence="2">Uncharacterized protein</fullName>
    </submittedName>
</protein>
<keyword evidence="3" id="KW-1185">Reference proteome</keyword>
<feature type="compositionally biased region" description="Low complexity" evidence="1">
    <location>
        <begin position="545"/>
        <end position="576"/>
    </location>
</feature>
<dbReference type="EMBL" id="KN847323">
    <property type="protein sequence ID" value="KIW49197.1"/>
    <property type="molecule type" value="Genomic_DNA"/>
</dbReference>
<dbReference type="RefSeq" id="XP_013309781.1">
    <property type="nucleotide sequence ID" value="XM_013454327.1"/>
</dbReference>
<feature type="region of interest" description="Disordered" evidence="1">
    <location>
        <begin position="513"/>
        <end position="608"/>
    </location>
</feature>
<feature type="compositionally biased region" description="Polar residues" evidence="1">
    <location>
        <begin position="255"/>
        <end position="282"/>
    </location>
</feature>
<dbReference type="GeneID" id="25332804"/>
<feature type="compositionally biased region" description="Low complexity" evidence="1">
    <location>
        <begin position="622"/>
        <end position="637"/>
    </location>
</feature>
<feature type="compositionally biased region" description="Low complexity" evidence="1">
    <location>
        <begin position="433"/>
        <end position="458"/>
    </location>
</feature>
<reference evidence="2 3" key="1">
    <citation type="submission" date="2015-01" db="EMBL/GenBank/DDBJ databases">
        <title>The Genome Sequence of Exophiala xenobiotica CBS118157.</title>
        <authorList>
            <consortium name="The Broad Institute Genomics Platform"/>
            <person name="Cuomo C."/>
            <person name="de Hoog S."/>
            <person name="Gorbushina A."/>
            <person name="Stielow B."/>
            <person name="Teixiera M."/>
            <person name="Abouelleil A."/>
            <person name="Chapman S.B."/>
            <person name="Priest M."/>
            <person name="Young S.K."/>
            <person name="Wortman J."/>
            <person name="Nusbaum C."/>
            <person name="Birren B."/>
        </authorList>
    </citation>
    <scope>NUCLEOTIDE SEQUENCE [LARGE SCALE GENOMIC DNA]</scope>
    <source>
        <strain evidence="2 3">CBS 118157</strain>
    </source>
</reference>
<name>A0A0D2CH54_9EURO</name>
<dbReference type="AlphaFoldDB" id="A0A0D2CH54"/>
<gene>
    <name evidence="2" type="ORF">PV05_10896</name>
</gene>
<dbReference type="OrthoDB" id="4120541at2759"/>
<feature type="region of interest" description="Disordered" evidence="1">
    <location>
        <begin position="70"/>
        <end position="222"/>
    </location>
</feature>
<feature type="region of interest" description="Disordered" evidence="1">
    <location>
        <begin position="244"/>
        <end position="316"/>
    </location>
</feature>
<dbReference type="HOGENOM" id="CLU_028344_0_0_1"/>
<proteinExistence type="predicted"/>
<evidence type="ECO:0000313" key="3">
    <source>
        <dbReference type="Proteomes" id="UP000054342"/>
    </source>
</evidence>
<feature type="compositionally biased region" description="Polar residues" evidence="1">
    <location>
        <begin position="530"/>
        <end position="541"/>
    </location>
</feature>